<accession>A0A975FZ90</accession>
<name>A0A975FZ90_9CAUL</name>
<dbReference type="GO" id="GO:0005975">
    <property type="term" value="P:carbohydrate metabolic process"/>
    <property type="evidence" value="ECO:0007669"/>
    <property type="project" value="InterPro"/>
</dbReference>
<dbReference type="SUPFAM" id="SSF48208">
    <property type="entry name" value="Six-hairpin glycosidases"/>
    <property type="match status" value="1"/>
</dbReference>
<dbReference type="InterPro" id="IPR008928">
    <property type="entry name" value="6-hairpin_glycosidase_sf"/>
</dbReference>
<dbReference type="EMBL" id="CP073078">
    <property type="protein sequence ID" value="QUD87874.1"/>
    <property type="molecule type" value="Genomic_DNA"/>
</dbReference>
<dbReference type="Proteomes" id="UP000676409">
    <property type="component" value="Chromosome"/>
</dbReference>
<dbReference type="KEGG" id="caul:KCG34_23000"/>
<dbReference type="RefSeq" id="WP_211937925.1">
    <property type="nucleotide sequence ID" value="NZ_CP073078.1"/>
</dbReference>
<protein>
    <submittedName>
        <fullName evidence="1">Uncharacterized protein</fullName>
    </submittedName>
</protein>
<evidence type="ECO:0000313" key="2">
    <source>
        <dbReference type="Proteomes" id="UP000676409"/>
    </source>
</evidence>
<reference evidence="1" key="1">
    <citation type="submission" date="2021-04" db="EMBL/GenBank/DDBJ databases">
        <title>The complete genome sequence of Caulobacter sp. S6.</title>
        <authorList>
            <person name="Tang Y."/>
            <person name="Ouyang W."/>
            <person name="Liu Q."/>
            <person name="Huang B."/>
            <person name="Guo Z."/>
            <person name="Lei P."/>
        </authorList>
    </citation>
    <scope>NUCLEOTIDE SEQUENCE</scope>
    <source>
        <strain evidence="1">S6</strain>
    </source>
</reference>
<gene>
    <name evidence="1" type="ORF">KCG34_23000</name>
</gene>
<organism evidence="1 2">
    <name type="scientific">Phenylobacterium montanum</name>
    <dbReference type="NCBI Taxonomy" id="2823693"/>
    <lineage>
        <taxon>Bacteria</taxon>
        <taxon>Pseudomonadati</taxon>
        <taxon>Pseudomonadota</taxon>
        <taxon>Alphaproteobacteria</taxon>
        <taxon>Caulobacterales</taxon>
        <taxon>Caulobacteraceae</taxon>
        <taxon>Phenylobacterium</taxon>
    </lineage>
</organism>
<dbReference type="AlphaFoldDB" id="A0A975FZ90"/>
<keyword evidence="2" id="KW-1185">Reference proteome</keyword>
<evidence type="ECO:0000313" key="1">
    <source>
        <dbReference type="EMBL" id="QUD87874.1"/>
    </source>
</evidence>
<sequence>MRRPALFAGLIGAALLAVAPAAWPAPLRFVIDEGSSRNAFFQDGPVAAHINLTAQPRLRLLTAFPAGDSGVGLWFAPTRTPAQWGPVTELRAAEAPALHGVSALLTLRAGRLEVRQAVLGSVRSLRDYDDSAKLPPELAATAEVRGARVTWARPRLDGAPGYRLTLTALSGKVARTPDGRVAFIAPHDGRLRLRLVALTGDPPLTPIPRSELLTAAAAKDQRLADVLAFLTYDQKMLAGSWRFDTYFGRDTLLSVRLLSEALSPRATEAALAAVLARVNTDGEVAHEETIGDYAVLQHKAAGEPATDTPIYDYRPIDGAYLLAPVMAHYLLETTAGRARGAAFLDRPGVREALARNAAWVLRQAAPFGAHPEAKSLIALKPDALVGEWRDSLEGLGGGRYPYDVDAVLVPAALDSIARLAKAGLLADPDHALAVKAEALAKVWTSKAPPLFDVSLPAPDAAAEAGAYAEALKVDPAPAVTAFGGAGPLRFHALALDAGGRPIPVLHSDEGFALLFLDPSPEALEQAVTAAMRPFPAGLMTPVGMVVADPAFADPALQPRFGPDHYHGAVVWSWQQALFIAGLERQLQRGDLPASTRTILAAARDRLWRVVEAARSERNAELWSWSYRNHRYRIEPFGQRGSDRTESDAAQLWSTVYLGVNKPQR</sequence>
<proteinExistence type="predicted"/>